<dbReference type="Proteomes" id="UP000254554">
    <property type="component" value="Unassembled WGS sequence"/>
</dbReference>
<dbReference type="AlphaFoldDB" id="A0A377G6N4"/>
<dbReference type="InterPro" id="IPR000489">
    <property type="entry name" value="Pterin-binding_dom"/>
</dbReference>
<dbReference type="NCBIfam" id="TIGR01496">
    <property type="entry name" value="DHPS"/>
    <property type="match status" value="1"/>
</dbReference>
<keyword evidence="9 12" id="KW-0460">Magnesium</keyword>
<evidence type="ECO:0000256" key="10">
    <source>
        <dbReference type="ARBA" id="ARBA00022909"/>
    </source>
</evidence>
<gene>
    <name evidence="14" type="primary">folP</name>
    <name evidence="14" type="ORF">NCTC11370_00216</name>
</gene>
<dbReference type="EMBL" id="UGGT01000001">
    <property type="protein sequence ID" value="STO20171.1"/>
    <property type="molecule type" value="Genomic_DNA"/>
</dbReference>
<comment type="pathway">
    <text evidence="3 12">Cofactor biosynthesis; tetrahydrofolate biosynthesis; 7,8-dihydrofolate from 2-amino-4-hydroxy-6-hydroxymethyl-7,8-dihydropteridine diphosphate and 4-aminobenzoate: step 1/2.</text>
</comment>
<evidence type="ECO:0000259" key="13">
    <source>
        <dbReference type="PROSITE" id="PS50972"/>
    </source>
</evidence>
<dbReference type="GO" id="GO:0046654">
    <property type="term" value="P:tetrahydrofolate biosynthetic process"/>
    <property type="evidence" value="ECO:0007669"/>
    <property type="project" value="UniProtKB-UniPathway"/>
</dbReference>
<dbReference type="InterPro" id="IPR011005">
    <property type="entry name" value="Dihydropteroate_synth-like_sf"/>
</dbReference>
<comment type="function">
    <text evidence="12">Catalyzes the condensation of para-aminobenzoate (pABA) with 6-hydroxymethyl-7,8-dihydropterin diphosphate (DHPt-PP) to form 7,8-dihydropteroate (H2Pte), the immediate precursor of folate derivatives.</text>
</comment>
<dbReference type="FunFam" id="3.20.20.20:FF:000006">
    <property type="entry name" value="Dihydropteroate synthase"/>
    <property type="match status" value="1"/>
</dbReference>
<comment type="similarity">
    <text evidence="4 12">Belongs to the DHPS family.</text>
</comment>
<evidence type="ECO:0000256" key="9">
    <source>
        <dbReference type="ARBA" id="ARBA00022842"/>
    </source>
</evidence>
<dbReference type="GO" id="GO:0005829">
    <property type="term" value="C:cytosol"/>
    <property type="evidence" value="ECO:0007669"/>
    <property type="project" value="TreeGrafter"/>
</dbReference>
<proteinExistence type="inferred from homology"/>
<accession>A0A377G6N4</accession>
<keyword evidence="15" id="KW-1185">Reference proteome</keyword>
<dbReference type="PROSITE" id="PS00793">
    <property type="entry name" value="DHPS_2"/>
    <property type="match status" value="1"/>
</dbReference>
<dbReference type="RefSeq" id="WP_010652382.1">
    <property type="nucleotide sequence ID" value="NZ_JAPHOO010000002.1"/>
</dbReference>
<dbReference type="PROSITE" id="PS00792">
    <property type="entry name" value="DHPS_1"/>
    <property type="match status" value="1"/>
</dbReference>
<dbReference type="Pfam" id="PF00809">
    <property type="entry name" value="Pterin_bind"/>
    <property type="match status" value="1"/>
</dbReference>
<dbReference type="OrthoDB" id="9811744at2"/>
<keyword evidence="8 12" id="KW-0479">Metal-binding</keyword>
<sequence length="297" mass="31882">MNANQFSGWLEHQCQPSPDSFPQKPLIMGILNVTPDSFSDGGQFLSLGRACEHAFHLVSQGADLIDVGGQSTRPGAQTVPIDVEIKRVVPVIEQIRAASDICISIDTNKPEVMEAAVNAGANFINDVYALRTPGALEIAAKLAVPVCLMHMQGEPHNMQHEPHYPKGVLVEITRFFAERIAACERAGIKKSNLILDPGFGFGKQVQDNLLLVKNLDSFATFGMPLLLGVSRKSTIGAVLAKGVGERLIGSIAVAVYAALKGAGIIRTHDVDETNQALHMIAMIGKAHVYQLTQAINS</sequence>
<dbReference type="GO" id="GO:0046656">
    <property type="term" value="P:folic acid biosynthetic process"/>
    <property type="evidence" value="ECO:0007669"/>
    <property type="project" value="UniProtKB-KW"/>
</dbReference>
<dbReference type="InterPro" id="IPR045031">
    <property type="entry name" value="DHP_synth-like"/>
</dbReference>
<evidence type="ECO:0000256" key="2">
    <source>
        <dbReference type="ARBA" id="ARBA00001946"/>
    </source>
</evidence>
<evidence type="ECO:0000313" key="15">
    <source>
        <dbReference type="Proteomes" id="UP000254554"/>
    </source>
</evidence>
<dbReference type="GO" id="GO:0046872">
    <property type="term" value="F:metal ion binding"/>
    <property type="evidence" value="ECO:0007669"/>
    <property type="project" value="UniProtKB-KW"/>
</dbReference>
<dbReference type="PROSITE" id="PS50972">
    <property type="entry name" value="PTERIN_BINDING"/>
    <property type="match status" value="1"/>
</dbReference>
<evidence type="ECO:0000256" key="4">
    <source>
        <dbReference type="ARBA" id="ARBA00009503"/>
    </source>
</evidence>
<feature type="domain" description="Pterin-binding" evidence="13">
    <location>
        <begin position="25"/>
        <end position="278"/>
    </location>
</feature>
<dbReference type="CDD" id="cd00739">
    <property type="entry name" value="DHPS"/>
    <property type="match status" value="1"/>
</dbReference>
<evidence type="ECO:0000256" key="12">
    <source>
        <dbReference type="RuleBase" id="RU361205"/>
    </source>
</evidence>
<organism evidence="14 15">
    <name type="scientific">Fluoribacter dumoffii</name>
    <dbReference type="NCBI Taxonomy" id="463"/>
    <lineage>
        <taxon>Bacteria</taxon>
        <taxon>Pseudomonadati</taxon>
        <taxon>Pseudomonadota</taxon>
        <taxon>Gammaproteobacteria</taxon>
        <taxon>Legionellales</taxon>
        <taxon>Legionellaceae</taxon>
        <taxon>Fluoribacter</taxon>
    </lineage>
</organism>
<dbReference type="EC" id="2.5.1.15" evidence="5 12"/>
<dbReference type="PANTHER" id="PTHR20941:SF1">
    <property type="entry name" value="FOLIC ACID SYNTHESIS PROTEIN FOL1"/>
    <property type="match status" value="1"/>
</dbReference>
<keyword evidence="10 12" id="KW-0289">Folate biosynthesis</keyword>
<dbReference type="InterPro" id="IPR006390">
    <property type="entry name" value="DHP_synth_dom"/>
</dbReference>
<evidence type="ECO:0000256" key="3">
    <source>
        <dbReference type="ARBA" id="ARBA00004763"/>
    </source>
</evidence>
<dbReference type="GO" id="GO:0004156">
    <property type="term" value="F:dihydropteroate synthase activity"/>
    <property type="evidence" value="ECO:0007669"/>
    <property type="project" value="UniProtKB-EC"/>
</dbReference>
<evidence type="ECO:0000256" key="6">
    <source>
        <dbReference type="ARBA" id="ARBA00016919"/>
    </source>
</evidence>
<dbReference type="UniPathway" id="UPA00077">
    <property type="reaction ID" value="UER00156"/>
</dbReference>
<dbReference type="SUPFAM" id="SSF51717">
    <property type="entry name" value="Dihydropteroate synthetase-like"/>
    <property type="match status" value="1"/>
</dbReference>
<comment type="catalytic activity">
    <reaction evidence="1">
        <text>(7,8-dihydropterin-6-yl)methyl diphosphate + 4-aminobenzoate = 7,8-dihydropteroate + diphosphate</text>
        <dbReference type="Rhea" id="RHEA:19949"/>
        <dbReference type="ChEBI" id="CHEBI:17836"/>
        <dbReference type="ChEBI" id="CHEBI:17839"/>
        <dbReference type="ChEBI" id="CHEBI:33019"/>
        <dbReference type="ChEBI" id="CHEBI:72950"/>
        <dbReference type="EC" id="2.5.1.15"/>
    </reaction>
</comment>
<dbReference type="GeneID" id="93291267"/>
<reference evidence="14 15" key="1">
    <citation type="submission" date="2018-06" db="EMBL/GenBank/DDBJ databases">
        <authorList>
            <consortium name="Pathogen Informatics"/>
            <person name="Doyle S."/>
        </authorList>
    </citation>
    <scope>NUCLEOTIDE SEQUENCE [LARGE SCALE GENOMIC DNA]</scope>
    <source>
        <strain evidence="14 15">NCTC11370</strain>
    </source>
</reference>
<comment type="cofactor">
    <cofactor evidence="2 12">
        <name>Mg(2+)</name>
        <dbReference type="ChEBI" id="CHEBI:18420"/>
    </cofactor>
</comment>
<keyword evidence="7 12" id="KW-0808">Transferase</keyword>
<evidence type="ECO:0000256" key="8">
    <source>
        <dbReference type="ARBA" id="ARBA00022723"/>
    </source>
</evidence>
<dbReference type="PANTHER" id="PTHR20941">
    <property type="entry name" value="FOLATE SYNTHESIS PROTEINS"/>
    <property type="match status" value="1"/>
</dbReference>
<evidence type="ECO:0000256" key="11">
    <source>
        <dbReference type="ARBA" id="ARBA00030193"/>
    </source>
</evidence>
<evidence type="ECO:0000256" key="1">
    <source>
        <dbReference type="ARBA" id="ARBA00000012"/>
    </source>
</evidence>
<evidence type="ECO:0000256" key="7">
    <source>
        <dbReference type="ARBA" id="ARBA00022679"/>
    </source>
</evidence>
<evidence type="ECO:0000313" key="14">
    <source>
        <dbReference type="EMBL" id="STO20171.1"/>
    </source>
</evidence>
<dbReference type="Gene3D" id="3.20.20.20">
    <property type="entry name" value="Dihydropteroate synthase-like"/>
    <property type="match status" value="1"/>
</dbReference>
<dbReference type="STRING" id="1094715.GCA_000236165_00217"/>
<evidence type="ECO:0000256" key="5">
    <source>
        <dbReference type="ARBA" id="ARBA00012458"/>
    </source>
</evidence>
<name>A0A377G6N4_9GAMM</name>
<protein>
    <recommendedName>
        <fullName evidence="6 12">Dihydropteroate synthase</fullName>
        <shortName evidence="12">DHPS</shortName>
        <ecNumber evidence="5 12">2.5.1.15</ecNumber>
    </recommendedName>
    <alternativeName>
        <fullName evidence="11 12">Dihydropteroate pyrophosphorylase</fullName>
    </alternativeName>
</protein>